<dbReference type="InterPro" id="IPR046461">
    <property type="entry name" value="TerL_ATPase"/>
</dbReference>
<dbReference type="InterPro" id="IPR046462">
    <property type="entry name" value="TerL_nuclease"/>
</dbReference>
<dbReference type="AlphaFoldDB" id="A0A1I3C2B2"/>
<evidence type="ECO:0000259" key="2">
    <source>
        <dbReference type="Pfam" id="PF20441"/>
    </source>
</evidence>
<dbReference type="RefSeq" id="WP_245741838.1">
    <property type="nucleotide sequence ID" value="NZ_FOQE01000012.1"/>
</dbReference>
<organism evidence="3 4">
    <name type="scientific">Pisciglobus halotolerans</name>
    <dbReference type="NCBI Taxonomy" id="745365"/>
    <lineage>
        <taxon>Bacteria</taxon>
        <taxon>Bacillati</taxon>
        <taxon>Bacillota</taxon>
        <taxon>Bacilli</taxon>
        <taxon>Lactobacillales</taxon>
        <taxon>Carnobacteriaceae</taxon>
    </lineage>
</organism>
<feature type="domain" description="Terminase large subunit-like endonuclease" evidence="2">
    <location>
        <begin position="250"/>
        <end position="523"/>
    </location>
</feature>
<dbReference type="PANTHER" id="PTHR41287:SF1">
    <property type="entry name" value="PROTEIN YMFN"/>
    <property type="match status" value="1"/>
</dbReference>
<evidence type="ECO:0000313" key="4">
    <source>
        <dbReference type="Proteomes" id="UP000198668"/>
    </source>
</evidence>
<keyword evidence="4" id="KW-1185">Reference proteome</keyword>
<dbReference type="Pfam" id="PF20441">
    <property type="entry name" value="TerL_nuclease"/>
    <property type="match status" value="1"/>
</dbReference>
<evidence type="ECO:0000259" key="1">
    <source>
        <dbReference type="Pfam" id="PF03354"/>
    </source>
</evidence>
<gene>
    <name evidence="3" type="ORF">SAMN04489868_11244</name>
</gene>
<sequence>MYSGGCRHLDDWIDIVDTGKQKTNKEMKLLIRLVKQKLNLPNTYVDQLKVKNCIELIEKYRPYKLAPIQRFIHACISGLFYDNGDLVFEEFFLYIARGFGKNAILTDAAFYLTSNRHGVNRYNFDIVANSEDQAKTSFMDVHETIGNNKNLIPAYDRSLVRITFKKTNSTIRYYTSNAATKDGLRPGAVGFDETHQYENYDQLKVFTSALGKVPFARIFYTTTDGYVRGAVLDDQKTEALEVLQGMDTESTLFPMMCRIDSYEEWEDPDSWEKANPMLPYLPELKKAYMRDYKKAKKNPAMKIEFLTKRLNWPLEDTSASVASWDDILATNQEIPKLDGMQCVGAVDYADIRDFIGVGLLFKKDGKRYWRHHTFVVAESLKLTKFKLDIDRAVNEGLVTIVPGTIMDPAYITNWFIEQVNKHGYRIKNIAMDRFRISVLKEAFQEAGLPWQEVPSGPITHGKLAPLIDTMFANHTIVYGNDMMMRWYTNNVYVKMDNKGNKTYEKIEPETRKTDGFMALVHALSLDEQLEVRTVKYNKKLKTYNY</sequence>
<dbReference type="InterPro" id="IPR027417">
    <property type="entry name" value="P-loop_NTPase"/>
</dbReference>
<dbReference type="PANTHER" id="PTHR41287">
    <property type="match status" value="1"/>
</dbReference>
<dbReference type="Proteomes" id="UP000198668">
    <property type="component" value="Unassembled WGS sequence"/>
</dbReference>
<evidence type="ECO:0000313" key="3">
    <source>
        <dbReference type="EMBL" id="SFH68697.1"/>
    </source>
</evidence>
<dbReference type="Gene3D" id="3.40.50.300">
    <property type="entry name" value="P-loop containing nucleotide triphosphate hydrolases"/>
    <property type="match status" value="1"/>
</dbReference>
<reference evidence="3 4" key="1">
    <citation type="submission" date="2016-10" db="EMBL/GenBank/DDBJ databases">
        <authorList>
            <person name="de Groot N.N."/>
        </authorList>
    </citation>
    <scope>NUCLEOTIDE SEQUENCE [LARGE SCALE GENOMIC DNA]</scope>
    <source>
        <strain evidence="3 4">DSM 27630</strain>
    </source>
</reference>
<dbReference type="InterPro" id="IPR005021">
    <property type="entry name" value="Terminase_largesu-like"/>
</dbReference>
<proteinExistence type="predicted"/>
<protein>
    <submittedName>
        <fullName evidence="3">Phage terminase-like protein, large subunit, contains N-terminal HTH domain</fullName>
    </submittedName>
</protein>
<feature type="domain" description="Terminase large subunit-like ATPase" evidence="1">
    <location>
        <begin position="69"/>
        <end position="236"/>
    </location>
</feature>
<accession>A0A1I3C2B2</accession>
<dbReference type="GO" id="GO:0004519">
    <property type="term" value="F:endonuclease activity"/>
    <property type="evidence" value="ECO:0007669"/>
    <property type="project" value="InterPro"/>
</dbReference>
<name>A0A1I3C2B2_9LACT</name>
<dbReference type="EMBL" id="FOQE01000012">
    <property type="protein sequence ID" value="SFH68697.1"/>
    <property type="molecule type" value="Genomic_DNA"/>
</dbReference>
<dbReference type="Pfam" id="PF03354">
    <property type="entry name" value="TerL_ATPase"/>
    <property type="match status" value="1"/>
</dbReference>